<feature type="compositionally biased region" description="Basic residues" evidence="2">
    <location>
        <begin position="8"/>
        <end position="18"/>
    </location>
</feature>
<name>A0A9W4SRD0_9GLOM</name>
<feature type="non-terminal residue" evidence="3">
    <location>
        <position position="1"/>
    </location>
</feature>
<dbReference type="AlphaFoldDB" id="A0A9W4SRD0"/>
<keyword evidence="4" id="KW-1185">Reference proteome</keyword>
<feature type="region of interest" description="Disordered" evidence="2">
    <location>
        <begin position="1"/>
        <end position="26"/>
    </location>
</feature>
<dbReference type="EMBL" id="CAMKVN010001926">
    <property type="protein sequence ID" value="CAI2178810.1"/>
    <property type="molecule type" value="Genomic_DNA"/>
</dbReference>
<evidence type="ECO:0000256" key="1">
    <source>
        <dbReference type="SAM" id="Coils"/>
    </source>
</evidence>
<evidence type="ECO:0000313" key="4">
    <source>
        <dbReference type="Proteomes" id="UP001153678"/>
    </source>
</evidence>
<proteinExistence type="predicted"/>
<reference evidence="3" key="1">
    <citation type="submission" date="2022-08" db="EMBL/GenBank/DDBJ databases">
        <authorList>
            <person name="Kallberg Y."/>
            <person name="Tangrot J."/>
            <person name="Rosling A."/>
        </authorList>
    </citation>
    <scope>NUCLEOTIDE SEQUENCE</scope>
    <source>
        <strain evidence="3">Wild A</strain>
    </source>
</reference>
<dbReference type="OrthoDB" id="2445009at2759"/>
<keyword evidence="1" id="KW-0175">Coiled coil</keyword>
<evidence type="ECO:0000313" key="3">
    <source>
        <dbReference type="EMBL" id="CAI2178810.1"/>
    </source>
</evidence>
<sequence>HIMDNKFTSRKTLQKRRARENETQNEREICLARNREYKQRKREKENAKENEARLVRDRERKCTKLAMEIDEQREKCVNNFQE</sequence>
<evidence type="ECO:0000256" key="2">
    <source>
        <dbReference type="SAM" id="MobiDB-lite"/>
    </source>
</evidence>
<feature type="coiled-coil region" evidence="1">
    <location>
        <begin position="34"/>
        <end position="75"/>
    </location>
</feature>
<protein>
    <submittedName>
        <fullName evidence="3">17727_t:CDS:1</fullName>
    </submittedName>
</protein>
<gene>
    <name evidence="3" type="ORF">FWILDA_LOCUS8774</name>
</gene>
<comment type="caution">
    <text evidence="3">The sequence shown here is derived from an EMBL/GenBank/DDBJ whole genome shotgun (WGS) entry which is preliminary data.</text>
</comment>
<organism evidence="3 4">
    <name type="scientific">Funneliformis geosporum</name>
    <dbReference type="NCBI Taxonomy" id="1117311"/>
    <lineage>
        <taxon>Eukaryota</taxon>
        <taxon>Fungi</taxon>
        <taxon>Fungi incertae sedis</taxon>
        <taxon>Mucoromycota</taxon>
        <taxon>Glomeromycotina</taxon>
        <taxon>Glomeromycetes</taxon>
        <taxon>Glomerales</taxon>
        <taxon>Glomeraceae</taxon>
        <taxon>Funneliformis</taxon>
    </lineage>
</organism>
<accession>A0A9W4SRD0</accession>
<dbReference type="Proteomes" id="UP001153678">
    <property type="component" value="Unassembled WGS sequence"/>
</dbReference>